<sequence length="105" mass="11725">DHEVVGIAQLAELAESLYGSTPPEDILFHSKPQSLRKEGDEYVLSIQIPFASREQVDLTQKDDELYISVGPYKREISLPRVLRGKVSRSARLEGGELAIRFGRAS</sequence>
<dbReference type="EMBL" id="AUZY01009649">
    <property type="protein sequence ID" value="EQD41427.1"/>
    <property type="molecule type" value="Genomic_DNA"/>
</dbReference>
<dbReference type="InterPro" id="IPR008978">
    <property type="entry name" value="HSP20-like_chaperone"/>
</dbReference>
<dbReference type="SUPFAM" id="SSF49764">
    <property type="entry name" value="HSP20-like chaperones"/>
    <property type="match status" value="1"/>
</dbReference>
<dbReference type="InterPro" id="IPR040612">
    <property type="entry name" value="ArsA_HSP20-like"/>
</dbReference>
<evidence type="ECO:0000259" key="1">
    <source>
        <dbReference type="Pfam" id="PF17886"/>
    </source>
</evidence>
<accession>T0ZBG1</accession>
<evidence type="ECO:0000313" key="2">
    <source>
        <dbReference type="EMBL" id="EQD41427.1"/>
    </source>
</evidence>
<feature type="non-terminal residue" evidence="2">
    <location>
        <position position="1"/>
    </location>
</feature>
<protein>
    <submittedName>
        <fullName evidence="2">Anion-transporting ATPase</fullName>
    </submittedName>
</protein>
<comment type="caution">
    <text evidence="2">The sequence shown here is derived from an EMBL/GenBank/DDBJ whole genome shotgun (WGS) entry which is preliminary data.</text>
</comment>
<reference evidence="2" key="1">
    <citation type="submission" date="2013-08" db="EMBL/GenBank/DDBJ databases">
        <authorList>
            <person name="Mendez C."/>
            <person name="Richter M."/>
            <person name="Ferrer M."/>
            <person name="Sanchez J."/>
        </authorList>
    </citation>
    <scope>NUCLEOTIDE SEQUENCE</scope>
</reference>
<dbReference type="Gene3D" id="2.60.40.790">
    <property type="match status" value="1"/>
</dbReference>
<organism evidence="2">
    <name type="scientific">mine drainage metagenome</name>
    <dbReference type="NCBI Taxonomy" id="410659"/>
    <lineage>
        <taxon>unclassified sequences</taxon>
        <taxon>metagenomes</taxon>
        <taxon>ecological metagenomes</taxon>
    </lineage>
</organism>
<name>T0ZBG1_9ZZZZ</name>
<dbReference type="Pfam" id="PF17886">
    <property type="entry name" value="ArsA_HSP20"/>
    <property type="match status" value="1"/>
</dbReference>
<gene>
    <name evidence="2" type="ORF">B1B_14554</name>
</gene>
<reference evidence="2" key="2">
    <citation type="journal article" date="2014" name="ISME J.">
        <title>Microbial stratification in low pH oxic and suboxic macroscopic growths along an acid mine drainage.</title>
        <authorList>
            <person name="Mendez-Garcia C."/>
            <person name="Mesa V."/>
            <person name="Sprenger R.R."/>
            <person name="Richter M."/>
            <person name="Diez M.S."/>
            <person name="Solano J."/>
            <person name="Bargiela R."/>
            <person name="Golyshina O.V."/>
            <person name="Manteca A."/>
            <person name="Ramos J.L."/>
            <person name="Gallego J.R."/>
            <person name="Llorente I."/>
            <person name="Martins Dos Santos V.A."/>
            <person name="Jensen O.N."/>
            <person name="Pelaez A.I."/>
            <person name="Sanchez J."/>
            <person name="Ferrer M."/>
        </authorList>
    </citation>
    <scope>NUCLEOTIDE SEQUENCE</scope>
</reference>
<dbReference type="CDD" id="cd00298">
    <property type="entry name" value="ACD_sHsps_p23-like"/>
    <property type="match status" value="1"/>
</dbReference>
<dbReference type="AlphaFoldDB" id="T0ZBG1"/>
<proteinExistence type="predicted"/>
<feature type="domain" description="ArsA HSP20-like" evidence="1">
    <location>
        <begin position="39"/>
        <end position="101"/>
    </location>
</feature>